<dbReference type="Pfam" id="PF02775">
    <property type="entry name" value="TPP_enzyme_C"/>
    <property type="match status" value="1"/>
</dbReference>
<sequence length="359" mass="38867">MCGSVGATGTTAANRLAKEADLVIGIGTRYSDFTTASRSIFQNPDVKFININVTAFDAFKHGSAIPVVADARTALEELTSELAKFKVSADYAKRIADENKEWDAIVNAAFVDQKLVRPSQSEIIGAVQAATDPRDVLVGAAGSLPGDLHKLWRVRDPLGYHMEYAFSCMGYEIAAGLGVARADSSRTPIVMMGDGSYLMMHTELVTAVAERLKFIVVLVQNHGYASIGHLSEDIGSQRFGTKYRFRDAKSNNHESGDVLPVDLATNAESLGMNVIRISESPSAIADLSAAMKVAKAHPTATLIHINSDPLLYAPGGEAWWEVPIPEVSTLESTKKAYENYKEARKVQKKYLGKGASERK</sequence>
<dbReference type="Gene3D" id="3.40.50.970">
    <property type="match status" value="1"/>
</dbReference>
<evidence type="ECO:0000259" key="2">
    <source>
        <dbReference type="Pfam" id="PF00205"/>
    </source>
</evidence>
<dbReference type="GO" id="GO:0009099">
    <property type="term" value="P:L-valine biosynthetic process"/>
    <property type="evidence" value="ECO:0007669"/>
    <property type="project" value="TreeGrafter"/>
</dbReference>
<reference evidence="4" key="1">
    <citation type="submission" date="2020-05" db="EMBL/GenBank/DDBJ databases">
        <authorList>
            <person name="Chiriac C."/>
            <person name="Salcher M."/>
            <person name="Ghai R."/>
            <person name="Kavagutti S V."/>
        </authorList>
    </citation>
    <scope>NUCLEOTIDE SEQUENCE</scope>
</reference>
<dbReference type="PANTHER" id="PTHR18968">
    <property type="entry name" value="THIAMINE PYROPHOSPHATE ENZYMES"/>
    <property type="match status" value="1"/>
</dbReference>
<name>A0A6J6MXG7_9ZZZZ</name>
<dbReference type="Pfam" id="PF00205">
    <property type="entry name" value="TPP_enzyme_M"/>
    <property type="match status" value="1"/>
</dbReference>
<dbReference type="SUPFAM" id="SSF52467">
    <property type="entry name" value="DHS-like NAD/FAD-binding domain"/>
    <property type="match status" value="1"/>
</dbReference>
<gene>
    <name evidence="4" type="ORF">UFOPK2340_00938</name>
</gene>
<evidence type="ECO:0000256" key="1">
    <source>
        <dbReference type="ARBA" id="ARBA00007812"/>
    </source>
</evidence>
<dbReference type="GO" id="GO:0050660">
    <property type="term" value="F:flavin adenine dinucleotide binding"/>
    <property type="evidence" value="ECO:0007669"/>
    <property type="project" value="TreeGrafter"/>
</dbReference>
<dbReference type="GO" id="GO:0000287">
    <property type="term" value="F:magnesium ion binding"/>
    <property type="evidence" value="ECO:0007669"/>
    <property type="project" value="InterPro"/>
</dbReference>
<dbReference type="PANTHER" id="PTHR18968:SF9">
    <property type="entry name" value="3D-(3,5_4)-TRIHYDROXYCYCLOHEXANE-1,2-DIONE HYDROLASE"/>
    <property type="match status" value="1"/>
</dbReference>
<organism evidence="4">
    <name type="scientific">freshwater metagenome</name>
    <dbReference type="NCBI Taxonomy" id="449393"/>
    <lineage>
        <taxon>unclassified sequences</taxon>
        <taxon>metagenomes</taxon>
        <taxon>ecological metagenomes</taxon>
    </lineage>
</organism>
<dbReference type="GO" id="GO:0030976">
    <property type="term" value="F:thiamine pyrophosphate binding"/>
    <property type="evidence" value="ECO:0007669"/>
    <property type="project" value="InterPro"/>
</dbReference>
<dbReference type="InterPro" id="IPR012000">
    <property type="entry name" value="Thiamin_PyroP_enz_cen_dom"/>
</dbReference>
<dbReference type="InterPro" id="IPR029061">
    <property type="entry name" value="THDP-binding"/>
</dbReference>
<dbReference type="EMBL" id="CAEZXC010000052">
    <property type="protein sequence ID" value="CAB4678499.1"/>
    <property type="molecule type" value="Genomic_DNA"/>
</dbReference>
<dbReference type="Gene3D" id="3.40.50.1220">
    <property type="entry name" value="TPP-binding domain"/>
    <property type="match status" value="1"/>
</dbReference>
<comment type="similarity">
    <text evidence="1">Belongs to the TPP enzyme family.</text>
</comment>
<dbReference type="InterPro" id="IPR045229">
    <property type="entry name" value="TPP_enz"/>
</dbReference>
<dbReference type="InterPro" id="IPR011766">
    <property type="entry name" value="TPP_enzyme_TPP-bd"/>
</dbReference>
<proteinExistence type="inferred from homology"/>
<feature type="domain" description="Thiamine pyrophosphate enzyme TPP-binding" evidence="3">
    <location>
        <begin position="141"/>
        <end position="305"/>
    </location>
</feature>
<accession>A0A6J6MXG7</accession>
<dbReference type="GO" id="GO:0009097">
    <property type="term" value="P:isoleucine biosynthetic process"/>
    <property type="evidence" value="ECO:0007669"/>
    <property type="project" value="TreeGrafter"/>
</dbReference>
<dbReference type="InterPro" id="IPR029035">
    <property type="entry name" value="DHS-like_NAD/FAD-binding_dom"/>
</dbReference>
<dbReference type="GO" id="GO:0003984">
    <property type="term" value="F:acetolactate synthase activity"/>
    <property type="evidence" value="ECO:0007669"/>
    <property type="project" value="TreeGrafter"/>
</dbReference>
<evidence type="ECO:0000313" key="4">
    <source>
        <dbReference type="EMBL" id="CAB4678499.1"/>
    </source>
</evidence>
<dbReference type="GO" id="GO:0005948">
    <property type="term" value="C:acetolactate synthase complex"/>
    <property type="evidence" value="ECO:0007669"/>
    <property type="project" value="TreeGrafter"/>
</dbReference>
<feature type="domain" description="Thiamine pyrophosphate enzyme central" evidence="2">
    <location>
        <begin position="2"/>
        <end position="78"/>
    </location>
</feature>
<dbReference type="SUPFAM" id="SSF52518">
    <property type="entry name" value="Thiamin diphosphate-binding fold (THDP-binding)"/>
    <property type="match status" value="1"/>
</dbReference>
<dbReference type="AlphaFoldDB" id="A0A6J6MXG7"/>
<evidence type="ECO:0000259" key="3">
    <source>
        <dbReference type="Pfam" id="PF02775"/>
    </source>
</evidence>
<protein>
    <submittedName>
        <fullName evidence="4">Unannotated protein</fullName>
    </submittedName>
</protein>